<dbReference type="GeneID" id="4560746"/>
<dbReference type="VEuPathDB" id="FungiDB:CIMG_06622"/>
<reference evidence="2" key="1">
    <citation type="journal article" date="2009" name="Genome Res.">
        <title>Comparative genomic analyses of the human fungal pathogens Coccidioides and their relatives.</title>
        <authorList>
            <person name="Sharpton T.J."/>
            <person name="Stajich J.E."/>
            <person name="Rounsley S.D."/>
            <person name="Gardner M.J."/>
            <person name="Wortman J.R."/>
            <person name="Jordar V.S."/>
            <person name="Maiti R."/>
            <person name="Kodira C.D."/>
            <person name="Neafsey D.E."/>
            <person name="Zeng Q."/>
            <person name="Hung C.-Y."/>
            <person name="McMahan C."/>
            <person name="Muszewska A."/>
            <person name="Grynberg M."/>
            <person name="Mandel M.A."/>
            <person name="Kellner E.M."/>
            <person name="Barker B.M."/>
            <person name="Galgiani J.N."/>
            <person name="Orbach M.J."/>
            <person name="Kirkland T.N."/>
            <person name="Cole G.T."/>
            <person name="Henn M.R."/>
            <person name="Birren B.W."/>
            <person name="Taylor J.W."/>
        </authorList>
    </citation>
    <scope>NUCLEOTIDE SEQUENCE [LARGE SCALE GENOMIC DNA]</scope>
    <source>
        <strain evidence="2">RS</strain>
    </source>
</reference>
<proteinExistence type="predicted"/>
<reference evidence="2" key="2">
    <citation type="journal article" date="2010" name="Genome Res.">
        <title>Population genomic sequencing of Coccidioides fungi reveals recent hybridization and transposon control.</title>
        <authorList>
            <person name="Neafsey D.E."/>
            <person name="Barker B.M."/>
            <person name="Sharpton T.J."/>
            <person name="Stajich J.E."/>
            <person name="Park D.J."/>
            <person name="Whiston E."/>
            <person name="Hung C.-Y."/>
            <person name="McMahan C."/>
            <person name="White J."/>
            <person name="Sykes S."/>
            <person name="Heiman D."/>
            <person name="Young S."/>
            <person name="Zeng Q."/>
            <person name="Abouelleil A."/>
            <person name="Aftuck L."/>
            <person name="Bessette D."/>
            <person name="Brown A."/>
            <person name="FitzGerald M."/>
            <person name="Lui A."/>
            <person name="Macdonald J.P."/>
            <person name="Priest M."/>
            <person name="Orbach M.J."/>
            <person name="Galgiani J.N."/>
            <person name="Kirkland T.N."/>
            <person name="Cole G.T."/>
            <person name="Birren B.W."/>
            <person name="Henn M.R."/>
            <person name="Taylor J.W."/>
            <person name="Rounsley S.D."/>
        </authorList>
    </citation>
    <scope>GENOME REANNOTATION</scope>
    <source>
        <strain evidence="2">RS</strain>
    </source>
</reference>
<dbReference type="AlphaFoldDB" id="J3K8J1"/>
<dbReference type="EMBL" id="GG704912">
    <property type="protein sequence ID" value="EAS31143.3"/>
    <property type="molecule type" value="Genomic_DNA"/>
</dbReference>
<name>J3K8J1_COCIM</name>
<organism evidence="1 2">
    <name type="scientific">Coccidioides immitis (strain RS)</name>
    <name type="common">Valley fever fungus</name>
    <dbReference type="NCBI Taxonomy" id="246410"/>
    <lineage>
        <taxon>Eukaryota</taxon>
        <taxon>Fungi</taxon>
        <taxon>Dikarya</taxon>
        <taxon>Ascomycota</taxon>
        <taxon>Pezizomycotina</taxon>
        <taxon>Eurotiomycetes</taxon>
        <taxon>Eurotiomycetidae</taxon>
        <taxon>Onygenales</taxon>
        <taxon>Onygenaceae</taxon>
        <taxon>Coccidioides</taxon>
    </lineage>
</organism>
<evidence type="ECO:0000313" key="1">
    <source>
        <dbReference type="EMBL" id="EAS31143.3"/>
    </source>
</evidence>
<keyword evidence="2" id="KW-1185">Reference proteome</keyword>
<dbReference type="InParanoid" id="J3K8J1"/>
<protein>
    <submittedName>
        <fullName evidence="1">Uncharacterized protein</fullName>
    </submittedName>
</protein>
<accession>J3K8J1</accession>
<gene>
    <name evidence="1" type="ORF">CIMG_06622</name>
</gene>
<evidence type="ECO:0000313" key="2">
    <source>
        <dbReference type="Proteomes" id="UP000001261"/>
    </source>
</evidence>
<dbReference type="Proteomes" id="UP000001261">
    <property type="component" value="Unassembled WGS sequence"/>
</dbReference>
<dbReference type="RefSeq" id="XP_001242726.2">
    <property type="nucleotide sequence ID" value="XM_001242725.2"/>
</dbReference>
<sequence>MSEWPSETKRMCELRMEPPLVMSAFAMTGLSMYISNSDAWKMPGKKYQITLDRQFNYMTLPMMMGLVPMEDGVYIVSASSVRRIRDTKGQLRWIPTQNGRNTAESGYDVSPTRGSMSFDIWLEPKRFHIKVPILGSAYIGMAHLSYRIVQPRMPQRDHPERAVRNISMDLAEAIPGKSGMVQSFPGMIPSRTSRGLKCNTKKHACFS</sequence>
<dbReference type="KEGG" id="cim:CIMG_06622"/>